<comment type="caution">
    <text evidence="2">The sequence shown here is derived from an EMBL/GenBank/DDBJ whole genome shotgun (WGS) entry which is preliminary data.</text>
</comment>
<keyword evidence="3" id="KW-1185">Reference proteome</keyword>
<sequence length="177" mass="20254">MSLPSPQNQEVLGTGIHKVFLKETECIYEGVYRFHVRRLDKSVVPFDFRDAYDDAYHHYKDMTNPSCITSRPPSGLQYCRTSSSTRRDDAQGWYHGARQRAVGSGVLTWEQAAVQHFPVPLESVVVAFLNENQLKMDKIMLLPDEDRARLQSQGQGHPRQVDRVPQEPRALPDHLHG</sequence>
<evidence type="ECO:0000313" key="3">
    <source>
        <dbReference type="Proteomes" id="UP001189429"/>
    </source>
</evidence>
<feature type="region of interest" description="Disordered" evidence="1">
    <location>
        <begin position="150"/>
        <end position="177"/>
    </location>
</feature>
<feature type="compositionally biased region" description="Basic and acidic residues" evidence="1">
    <location>
        <begin position="159"/>
        <end position="177"/>
    </location>
</feature>
<protein>
    <submittedName>
        <fullName evidence="2">Uncharacterized protein</fullName>
    </submittedName>
</protein>
<dbReference type="Proteomes" id="UP001189429">
    <property type="component" value="Unassembled WGS sequence"/>
</dbReference>
<evidence type="ECO:0000256" key="1">
    <source>
        <dbReference type="SAM" id="MobiDB-lite"/>
    </source>
</evidence>
<dbReference type="EMBL" id="CAUYUJ010011525">
    <property type="protein sequence ID" value="CAK0831954.1"/>
    <property type="molecule type" value="Genomic_DNA"/>
</dbReference>
<gene>
    <name evidence="2" type="ORF">PCOR1329_LOCUS30162</name>
</gene>
<reference evidence="2" key="1">
    <citation type="submission" date="2023-10" db="EMBL/GenBank/DDBJ databases">
        <authorList>
            <person name="Chen Y."/>
            <person name="Shah S."/>
            <person name="Dougan E. K."/>
            <person name="Thang M."/>
            <person name="Chan C."/>
        </authorList>
    </citation>
    <scope>NUCLEOTIDE SEQUENCE [LARGE SCALE GENOMIC DNA]</scope>
</reference>
<organism evidence="2 3">
    <name type="scientific">Prorocentrum cordatum</name>
    <dbReference type="NCBI Taxonomy" id="2364126"/>
    <lineage>
        <taxon>Eukaryota</taxon>
        <taxon>Sar</taxon>
        <taxon>Alveolata</taxon>
        <taxon>Dinophyceae</taxon>
        <taxon>Prorocentrales</taxon>
        <taxon>Prorocentraceae</taxon>
        <taxon>Prorocentrum</taxon>
    </lineage>
</organism>
<name>A0ABN9SJT4_9DINO</name>
<evidence type="ECO:0000313" key="2">
    <source>
        <dbReference type="EMBL" id="CAK0831954.1"/>
    </source>
</evidence>
<proteinExistence type="predicted"/>
<accession>A0ABN9SJT4</accession>